<evidence type="ECO:0000313" key="3">
    <source>
        <dbReference type="Proteomes" id="UP001221898"/>
    </source>
</evidence>
<evidence type="ECO:0000256" key="1">
    <source>
        <dbReference type="SAM" id="MobiDB-lite"/>
    </source>
</evidence>
<organism evidence="2 3">
    <name type="scientific">Aldrovandia affinis</name>
    <dbReference type="NCBI Taxonomy" id="143900"/>
    <lineage>
        <taxon>Eukaryota</taxon>
        <taxon>Metazoa</taxon>
        <taxon>Chordata</taxon>
        <taxon>Craniata</taxon>
        <taxon>Vertebrata</taxon>
        <taxon>Euteleostomi</taxon>
        <taxon>Actinopterygii</taxon>
        <taxon>Neopterygii</taxon>
        <taxon>Teleostei</taxon>
        <taxon>Notacanthiformes</taxon>
        <taxon>Halosauridae</taxon>
        <taxon>Aldrovandia</taxon>
    </lineage>
</organism>
<feature type="region of interest" description="Disordered" evidence="1">
    <location>
        <begin position="1"/>
        <end position="34"/>
    </location>
</feature>
<keyword evidence="3" id="KW-1185">Reference proteome</keyword>
<sequence>MARMRVGSPPPEISVPTGGLPDLRGPQDDEKTRDPWCPRCGACGERCHGVQERIAREGRAVGVSGDDTCGYGPWAAAD</sequence>
<comment type="caution">
    <text evidence="2">The sequence shown here is derived from an EMBL/GenBank/DDBJ whole genome shotgun (WGS) entry which is preliminary data.</text>
</comment>
<dbReference type="AlphaFoldDB" id="A0AAD7T7P6"/>
<dbReference type="EMBL" id="JAINUG010000008">
    <property type="protein sequence ID" value="KAJ8415969.1"/>
    <property type="molecule type" value="Genomic_DNA"/>
</dbReference>
<accession>A0AAD7T7P6</accession>
<evidence type="ECO:0000313" key="2">
    <source>
        <dbReference type="EMBL" id="KAJ8415969.1"/>
    </source>
</evidence>
<name>A0AAD7T7P6_9TELE</name>
<protein>
    <submittedName>
        <fullName evidence="2">Uncharacterized protein</fullName>
    </submittedName>
</protein>
<reference evidence="2" key="1">
    <citation type="journal article" date="2023" name="Science">
        <title>Genome structures resolve the early diversification of teleost fishes.</title>
        <authorList>
            <person name="Parey E."/>
            <person name="Louis A."/>
            <person name="Montfort J."/>
            <person name="Bouchez O."/>
            <person name="Roques C."/>
            <person name="Iampietro C."/>
            <person name="Lluch J."/>
            <person name="Castinel A."/>
            <person name="Donnadieu C."/>
            <person name="Desvignes T."/>
            <person name="Floi Bucao C."/>
            <person name="Jouanno E."/>
            <person name="Wen M."/>
            <person name="Mejri S."/>
            <person name="Dirks R."/>
            <person name="Jansen H."/>
            <person name="Henkel C."/>
            <person name="Chen W.J."/>
            <person name="Zahm M."/>
            <person name="Cabau C."/>
            <person name="Klopp C."/>
            <person name="Thompson A.W."/>
            <person name="Robinson-Rechavi M."/>
            <person name="Braasch I."/>
            <person name="Lecointre G."/>
            <person name="Bobe J."/>
            <person name="Postlethwait J.H."/>
            <person name="Berthelot C."/>
            <person name="Roest Crollius H."/>
            <person name="Guiguen Y."/>
        </authorList>
    </citation>
    <scope>NUCLEOTIDE SEQUENCE</scope>
    <source>
        <strain evidence="2">NC1722</strain>
    </source>
</reference>
<proteinExistence type="predicted"/>
<dbReference type="Proteomes" id="UP001221898">
    <property type="component" value="Unassembled WGS sequence"/>
</dbReference>
<feature type="compositionally biased region" description="Basic and acidic residues" evidence="1">
    <location>
        <begin position="25"/>
        <end position="34"/>
    </location>
</feature>
<gene>
    <name evidence="2" type="ORF">AAFF_G00405260</name>
</gene>